<reference evidence="1" key="2">
    <citation type="journal article" date="2022" name="New Phytol.">
        <title>Evolutionary transition to the ectomycorrhizal habit in the genomes of a hyperdiverse lineage of mushroom-forming fungi.</title>
        <authorList>
            <person name="Looney B."/>
            <person name="Miyauchi S."/>
            <person name="Morin E."/>
            <person name="Drula E."/>
            <person name="Courty P.E."/>
            <person name="Kohler A."/>
            <person name="Kuo A."/>
            <person name="LaButti K."/>
            <person name="Pangilinan J."/>
            <person name="Lipzen A."/>
            <person name="Riley R."/>
            <person name="Andreopoulos W."/>
            <person name="He G."/>
            <person name="Johnson J."/>
            <person name="Nolan M."/>
            <person name="Tritt A."/>
            <person name="Barry K.W."/>
            <person name="Grigoriev I.V."/>
            <person name="Nagy L.G."/>
            <person name="Hibbett D."/>
            <person name="Henrissat B."/>
            <person name="Matheny P.B."/>
            <person name="Labbe J."/>
            <person name="Martin F.M."/>
        </authorList>
    </citation>
    <scope>NUCLEOTIDE SEQUENCE</scope>
    <source>
        <strain evidence="1">FP105234-sp</strain>
    </source>
</reference>
<organism evidence="1 2">
    <name type="scientific">Auriscalpium vulgare</name>
    <dbReference type="NCBI Taxonomy" id="40419"/>
    <lineage>
        <taxon>Eukaryota</taxon>
        <taxon>Fungi</taxon>
        <taxon>Dikarya</taxon>
        <taxon>Basidiomycota</taxon>
        <taxon>Agaricomycotina</taxon>
        <taxon>Agaricomycetes</taxon>
        <taxon>Russulales</taxon>
        <taxon>Auriscalpiaceae</taxon>
        <taxon>Auriscalpium</taxon>
    </lineage>
</organism>
<dbReference type="Proteomes" id="UP000814033">
    <property type="component" value="Unassembled WGS sequence"/>
</dbReference>
<reference evidence="1" key="1">
    <citation type="submission" date="2021-02" db="EMBL/GenBank/DDBJ databases">
        <authorList>
            <consortium name="DOE Joint Genome Institute"/>
            <person name="Ahrendt S."/>
            <person name="Looney B.P."/>
            <person name="Miyauchi S."/>
            <person name="Morin E."/>
            <person name="Drula E."/>
            <person name="Courty P.E."/>
            <person name="Chicoki N."/>
            <person name="Fauchery L."/>
            <person name="Kohler A."/>
            <person name="Kuo A."/>
            <person name="Labutti K."/>
            <person name="Pangilinan J."/>
            <person name="Lipzen A."/>
            <person name="Riley R."/>
            <person name="Andreopoulos W."/>
            <person name="He G."/>
            <person name="Johnson J."/>
            <person name="Barry K.W."/>
            <person name="Grigoriev I.V."/>
            <person name="Nagy L."/>
            <person name="Hibbett D."/>
            <person name="Henrissat B."/>
            <person name="Matheny P.B."/>
            <person name="Labbe J."/>
            <person name="Martin F."/>
        </authorList>
    </citation>
    <scope>NUCLEOTIDE SEQUENCE</scope>
    <source>
        <strain evidence="1">FP105234-sp</strain>
    </source>
</reference>
<evidence type="ECO:0000313" key="1">
    <source>
        <dbReference type="EMBL" id="KAI0050044.1"/>
    </source>
</evidence>
<name>A0ACB8S0P3_9AGAM</name>
<protein>
    <submittedName>
        <fullName evidence="1">Uncharacterized protein</fullName>
    </submittedName>
</protein>
<keyword evidence="2" id="KW-1185">Reference proteome</keyword>
<sequence>MPNRAINQRQSTILSTGFQPSRRPPNTYGSDFSQAGRPNYLVVRFVRSFLRLSALPDHDFSQCARQVLALAPGRFVCKQVLLGRPSCVQNVPPVCRHLLVGSSWRPWDATATTLTVCCDLGRRLPDDGRSDVKQRRLYPPAHRCSSLFV</sequence>
<evidence type="ECO:0000313" key="2">
    <source>
        <dbReference type="Proteomes" id="UP000814033"/>
    </source>
</evidence>
<gene>
    <name evidence="1" type="ORF">FA95DRAFT_705805</name>
</gene>
<proteinExistence type="predicted"/>
<dbReference type="EMBL" id="MU275866">
    <property type="protein sequence ID" value="KAI0050044.1"/>
    <property type="molecule type" value="Genomic_DNA"/>
</dbReference>
<comment type="caution">
    <text evidence="1">The sequence shown here is derived from an EMBL/GenBank/DDBJ whole genome shotgun (WGS) entry which is preliminary data.</text>
</comment>
<accession>A0ACB8S0P3</accession>